<dbReference type="KEGG" id="ksd:KS2013_269"/>
<dbReference type="InterPro" id="IPR045214">
    <property type="entry name" value="Surf1/Surf4"/>
</dbReference>
<dbReference type="PATRIC" id="fig|1144748.3.peg.274"/>
<evidence type="ECO:0000256" key="3">
    <source>
        <dbReference type="ARBA" id="ARBA00022692"/>
    </source>
</evidence>
<dbReference type="PANTHER" id="PTHR23427">
    <property type="entry name" value="SURFEIT LOCUS PROTEIN"/>
    <property type="match status" value="1"/>
</dbReference>
<keyword evidence="8" id="KW-1185">Reference proteome</keyword>
<evidence type="ECO:0000313" key="8">
    <source>
        <dbReference type="Proteomes" id="UP000094147"/>
    </source>
</evidence>
<dbReference type="InterPro" id="IPR002994">
    <property type="entry name" value="Surf1/Shy1"/>
</dbReference>
<comment type="subcellular location">
    <subcellularLocation>
        <location evidence="6">Cell membrane</location>
        <topology evidence="6">Multi-pass membrane protein</topology>
    </subcellularLocation>
    <subcellularLocation>
        <location evidence="1">Membrane</location>
    </subcellularLocation>
</comment>
<gene>
    <name evidence="7" type="ORF">KS2013_269</name>
</gene>
<keyword evidence="5 6" id="KW-0472">Membrane</keyword>
<organism evidence="7 8">
    <name type="scientific">Kangiella sediminilitoris</name>
    <dbReference type="NCBI Taxonomy" id="1144748"/>
    <lineage>
        <taxon>Bacteria</taxon>
        <taxon>Pseudomonadati</taxon>
        <taxon>Pseudomonadota</taxon>
        <taxon>Gammaproteobacteria</taxon>
        <taxon>Kangiellales</taxon>
        <taxon>Kangiellaceae</taxon>
        <taxon>Kangiella</taxon>
    </lineage>
</organism>
<proteinExistence type="inferred from homology"/>
<evidence type="ECO:0000256" key="6">
    <source>
        <dbReference type="RuleBase" id="RU363076"/>
    </source>
</evidence>
<protein>
    <recommendedName>
        <fullName evidence="6">SURF1-like protein</fullName>
    </recommendedName>
</protein>
<dbReference type="STRING" id="1144748.KS2013_269"/>
<keyword evidence="6" id="KW-1003">Cell membrane</keyword>
<dbReference type="Proteomes" id="UP000094147">
    <property type="component" value="Chromosome"/>
</dbReference>
<evidence type="ECO:0000313" key="7">
    <source>
        <dbReference type="EMBL" id="AOE48997.1"/>
    </source>
</evidence>
<keyword evidence="4 6" id="KW-1133">Transmembrane helix</keyword>
<comment type="caution">
    <text evidence="6">Lacks conserved residue(s) required for the propagation of feature annotation.</text>
</comment>
<dbReference type="RefSeq" id="WP_228703693.1">
    <property type="nucleotide sequence ID" value="NZ_CP012418.1"/>
</dbReference>
<dbReference type="PROSITE" id="PS50895">
    <property type="entry name" value="SURF1"/>
    <property type="match status" value="1"/>
</dbReference>
<dbReference type="Pfam" id="PF02104">
    <property type="entry name" value="SURF1"/>
    <property type="match status" value="1"/>
</dbReference>
<dbReference type="PANTHER" id="PTHR23427:SF2">
    <property type="entry name" value="SURFEIT LOCUS PROTEIN 1"/>
    <property type="match status" value="1"/>
</dbReference>
<keyword evidence="3 6" id="KW-0812">Transmembrane</keyword>
<comment type="similarity">
    <text evidence="2 6">Belongs to the SURF1 family.</text>
</comment>
<dbReference type="CDD" id="cd06662">
    <property type="entry name" value="SURF1"/>
    <property type="match status" value="1"/>
</dbReference>
<feature type="transmembrane region" description="Helical" evidence="6">
    <location>
        <begin position="252"/>
        <end position="272"/>
    </location>
</feature>
<evidence type="ECO:0000256" key="2">
    <source>
        <dbReference type="ARBA" id="ARBA00007165"/>
    </source>
</evidence>
<dbReference type="EMBL" id="CP012418">
    <property type="protein sequence ID" value="AOE48997.1"/>
    <property type="molecule type" value="Genomic_DNA"/>
</dbReference>
<evidence type="ECO:0000256" key="5">
    <source>
        <dbReference type="ARBA" id="ARBA00023136"/>
    </source>
</evidence>
<evidence type="ECO:0000256" key="4">
    <source>
        <dbReference type="ARBA" id="ARBA00022989"/>
    </source>
</evidence>
<reference evidence="8" key="1">
    <citation type="submission" date="2015-08" db="EMBL/GenBank/DDBJ databases">
        <authorList>
            <person name="Kim K.M."/>
        </authorList>
    </citation>
    <scope>NUCLEOTIDE SEQUENCE [LARGE SCALE GENOMIC DNA]</scope>
    <source>
        <strain evidence="8">KCTC 23892</strain>
    </source>
</reference>
<sequence>MKAPALRDYRERANVTGIILSELPIKPKFWQRPLFRLPLGSRVFQPRLIPTLGFLILMPLLLRLGVWQIDRAEEKANIISELEQKSAAAPIPLSTALETESPDMMAVISQGSPISEVTLVTDNQTQNGRLGYEIYSLWQPSEMTKPIIVSRGWLPRKDFYQKVPEVPSFDAEQIKGTLYYSKGANTVVADNAVWQEFNGIWLIGQFDFQTLAEKIKQMGYDSAPFIIRLEPDADSEFVRQWEVVASPPEKHIAYAIQWFAMALALLVLFIILNLKRVKHNESTNG</sequence>
<dbReference type="GO" id="GO:0005886">
    <property type="term" value="C:plasma membrane"/>
    <property type="evidence" value="ECO:0007669"/>
    <property type="project" value="UniProtKB-SubCell"/>
</dbReference>
<evidence type="ECO:0000256" key="1">
    <source>
        <dbReference type="ARBA" id="ARBA00004370"/>
    </source>
</evidence>
<name>A0A1B3B873_9GAMM</name>
<dbReference type="AlphaFoldDB" id="A0A1B3B873"/>
<accession>A0A1B3B873</accession>